<gene>
    <name evidence="2" type="ORF">LRLP16767_LR202_00793</name>
</gene>
<proteinExistence type="predicted"/>
<organism evidence="2 3">
    <name type="scientific">Limosilactobacillus reuteri</name>
    <name type="common">Lactobacillus reuteri</name>
    <dbReference type="NCBI Taxonomy" id="1598"/>
    <lineage>
        <taxon>Bacteria</taxon>
        <taxon>Bacillati</taxon>
        <taxon>Bacillota</taxon>
        <taxon>Bacilli</taxon>
        <taxon>Lactobacillales</taxon>
        <taxon>Lactobacillaceae</taxon>
        <taxon>Limosilactobacillus</taxon>
    </lineage>
</organism>
<evidence type="ECO:0000313" key="3">
    <source>
        <dbReference type="Proteomes" id="UP000235484"/>
    </source>
</evidence>
<protein>
    <submittedName>
        <fullName evidence="2">Mobile element protein</fullName>
    </submittedName>
</protein>
<dbReference type="AlphaFoldDB" id="A0A0U5JWZ9"/>
<keyword evidence="1" id="KW-0812">Transmembrane</keyword>
<evidence type="ECO:0000313" key="2">
    <source>
        <dbReference type="EMBL" id="CUR40734.1"/>
    </source>
</evidence>
<keyword evidence="1" id="KW-0472">Membrane</keyword>
<sequence length="160" mass="18736">MDCTVTPLKTLMGFSVHLNVQLKFYNLPIVKDTTRCLKKIDSLEKASKKELAQVIYDLKAKYLLKDLIDALPISMSTYQYWQNRFEHPDEDEEELKAVIKGVLQYLLLVIDFHLLLMTDFLFMARIKKRTFPVRSSKSTTTKIFQKEGNALCVMILQNYY</sequence>
<dbReference type="EMBL" id="LN887566">
    <property type="protein sequence ID" value="CUR40734.1"/>
    <property type="molecule type" value="Genomic_DNA"/>
</dbReference>
<accession>A0A0U5JWZ9</accession>
<reference evidence="3" key="1">
    <citation type="submission" date="2015-10" db="EMBL/GenBank/DDBJ databases">
        <authorList>
            <person name="Crossman L.C."/>
        </authorList>
    </citation>
    <scope>NUCLEOTIDE SEQUENCE [LARGE SCALE GENOMIC DNA]</scope>
    <source>
        <strain evidence="3">20-2</strain>
    </source>
</reference>
<name>A0A0U5JWZ9_LIMRT</name>
<feature type="transmembrane region" description="Helical" evidence="1">
    <location>
        <begin position="102"/>
        <end position="124"/>
    </location>
</feature>
<dbReference type="Proteomes" id="UP000235484">
    <property type="component" value="Unassembled WGS sequence"/>
</dbReference>
<keyword evidence="1" id="KW-1133">Transmembrane helix</keyword>
<evidence type="ECO:0000256" key="1">
    <source>
        <dbReference type="SAM" id="Phobius"/>
    </source>
</evidence>